<feature type="transmembrane region" description="Helical" evidence="2">
    <location>
        <begin position="73"/>
        <end position="97"/>
    </location>
</feature>
<evidence type="ECO:0000256" key="2">
    <source>
        <dbReference type="SAM" id="Phobius"/>
    </source>
</evidence>
<feature type="transmembrane region" description="Helical" evidence="2">
    <location>
        <begin position="187"/>
        <end position="210"/>
    </location>
</feature>
<evidence type="ECO:0000313" key="4">
    <source>
        <dbReference type="Proteomes" id="UP001501147"/>
    </source>
</evidence>
<keyword evidence="2" id="KW-0472">Membrane</keyword>
<feature type="transmembrane region" description="Helical" evidence="2">
    <location>
        <begin position="152"/>
        <end position="172"/>
    </location>
</feature>
<feature type="transmembrane region" description="Helical" evidence="2">
    <location>
        <begin position="222"/>
        <end position="246"/>
    </location>
</feature>
<keyword evidence="4" id="KW-1185">Reference proteome</keyword>
<feature type="transmembrane region" description="Helical" evidence="2">
    <location>
        <begin position="258"/>
        <end position="279"/>
    </location>
</feature>
<gene>
    <name evidence="3" type="ORF">GCM10023329_16920</name>
</gene>
<evidence type="ECO:0008006" key="5">
    <source>
        <dbReference type="Google" id="ProtNLM"/>
    </source>
</evidence>
<keyword evidence="2" id="KW-0812">Transmembrane</keyword>
<accession>A0ABP8ZZC1</accession>
<name>A0ABP8ZZC1_9ACTN</name>
<comment type="caution">
    <text evidence="3">The sequence shown here is derived from an EMBL/GenBank/DDBJ whole genome shotgun (WGS) entry which is preliminary data.</text>
</comment>
<feature type="compositionally biased region" description="Basic and acidic residues" evidence="1">
    <location>
        <begin position="1"/>
        <end position="11"/>
    </location>
</feature>
<feature type="region of interest" description="Disordered" evidence="1">
    <location>
        <begin position="1"/>
        <end position="22"/>
    </location>
</feature>
<proteinExistence type="predicted"/>
<sequence length="282" mass="29893">MHRDREPREELTEGAGPFVTRRTWHSPEGGTAVWESRRVRKRGELTVRPAGGALGAPRRADARTLARLGRLNALAAVSFALGGGLFAAGAAAALAGADATTSTVAYFTGGLFFTSGGYVSLLQTINAPVRRPGADRLAPVAWRWWSYEPLRIDWLGTFLLFAGTLVFGVNLLDSFLQGLTVQQAARLVWAPDVIGCVLFLVSGQLALAEVCHGPSGIRTRDLGWWVVAVNLLGSGLFMLAALTALVTPELDAPVSLAVSNWGTLTGALCFTAAGVLQGFEHP</sequence>
<dbReference type="Proteomes" id="UP001501147">
    <property type="component" value="Unassembled WGS sequence"/>
</dbReference>
<reference evidence="4" key="1">
    <citation type="journal article" date="2019" name="Int. J. Syst. Evol. Microbiol.">
        <title>The Global Catalogue of Microorganisms (GCM) 10K type strain sequencing project: providing services to taxonomists for standard genome sequencing and annotation.</title>
        <authorList>
            <consortium name="The Broad Institute Genomics Platform"/>
            <consortium name="The Broad Institute Genome Sequencing Center for Infectious Disease"/>
            <person name="Wu L."/>
            <person name="Ma J."/>
        </authorList>
    </citation>
    <scope>NUCLEOTIDE SEQUENCE [LARGE SCALE GENOMIC DNA]</scope>
    <source>
        <strain evidence="4">JCM 18324</strain>
    </source>
</reference>
<evidence type="ECO:0000313" key="3">
    <source>
        <dbReference type="EMBL" id="GAA4770505.1"/>
    </source>
</evidence>
<dbReference type="RefSeq" id="WP_345611582.1">
    <property type="nucleotide sequence ID" value="NZ_BAABJV010000003.1"/>
</dbReference>
<dbReference type="EMBL" id="BAABJV010000003">
    <property type="protein sequence ID" value="GAA4770505.1"/>
    <property type="molecule type" value="Genomic_DNA"/>
</dbReference>
<evidence type="ECO:0000256" key="1">
    <source>
        <dbReference type="SAM" id="MobiDB-lite"/>
    </source>
</evidence>
<feature type="transmembrane region" description="Helical" evidence="2">
    <location>
        <begin position="103"/>
        <end position="122"/>
    </location>
</feature>
<organism evidence="3 4">
    <name type="scientific">Streptomyces sanyensis</name>
    <dbReference type="NCBI Taxonomy" id="568869"/>
    <lineage>
        <taxon>Bacteria</taxon>
        <taxon>Bacillati</taxon>
        <taxon>Actinomycetota</taxon>
        <taxon>Actinomycetes</taxon>
        <taxon>Kitasatosporales</taxon>
        <taxon>Streptomycetaceae</taxon>
        <taxon>Streptomyces</taxon>
    </lineage>
</organism>
<protein>
    <recommendedName>
        <fullName evidence="5">NADH-ubiquinone oxidoreductase</fullName>
    </recommendedName>
</protein>
<keyword evidence="2" id="KW-1133">Transmembrane helix</keyword>